<keyword evidence="9" id="KW-0804">Transcription</keyword>
<dbReference type="Gene3D" id="3.90.640.10">
    <property type="entry name" value="Actin, Chain A, domain 4"/>
    <property type="match status" value="1"/>
</dbReference>
<keyword evidence="7" id="KW-0067">ATP-binding</keyword>
<dbReference type="InterPro" id="IPR043129">
    <property type="entry name" value="ATPase_NBD"/>
</dbReference>
<feature type="compositionally biased region" description="Acidic residues" evidence="14">
    <location>
        <begin position="139"/>
        <end position="149"/>
    </location>
</feature>
<accession>A0A8W8M2M2</accession>
<sequence length="270" mass="31124">CSTDYLPDDWGVKEHSILIKKPEQHIVKYPIKLGDEGIITSMSFFIPDLLTLHGDLAHVQKRSEGDPEDPHDEFYLKTTTRETKLAKKKDNSDNKDANESNIGQFDDSTFQPQMDDDSNDNTESLQVTDNQKGGRGMEMEEEQEAESADSEVQLMGIDQAILHSIDKCDNDETKKKMYSCIVVVGGGMMMEGAQQWLQYRVWVGMPPQYRLMLETMDVLTRPKDLDPRMVCWKGAAILACLDTTQEMWITQREWKQFSVRMLRERAPFMW</sequence>
<evidence type="ECO:0000256" key="5">
    <source>
        <dbReference type="ARBA" id="ARBA00022741"/>
    </source>
</evidence>
<keyword evidence="11" id="KW-0234">DNA repair</keyword>
<dbReference type="GO" id="GO:0006310">
    <property type="term" value="P:DNA recombination"/>
    <property type="evidence" value="ECO:0007669"/>
    <property type="project" value="UniProtKB-KW"/>
</dbReference>
<evidence type="ECO:0000256" key="7">
    <source>
        <dbReference type="ARBA" id="ARBA00022840"/>
    </source>
</evidence>
<evidence type="ECO:0000256" key="12">
    <source>
        <dbReference type="ARBA" id="ARBA00023242"/>
    </source>
</evidence>
<dbReference type="Gene3D" id="3.30.420.40">
    <property type="match status" value="2"/>
</dbReference>
<evidence type="ECO:0000256" key="10">
    <source>
        <dbReference type="ARBA" id="ARBA00023172"/>
    </source>
</evidence>
<dbReference type="Proteomes" id="UP000005408">
    <property type="component" value="Unassembled WGS sequence"/>
</dbReference>
<feature type="compositionally biased region" description="Polar residues" evidence="14">
    <location>
        <begin position="121"/>
        <end position="131"/>
    </location>
</feature>
<evidence type="ECO:0000256" key="14">
    <source>
        <dbReference type="SAM" id="MobiDB-lite"/>
    </source>
</evidence>
<comment type="function">
    <text evidence="1">Actins are highly conserved proteins that are involved in various types of cell motility and are ubiquitously expressed in all eukaryotic cells.</text>
</comment>
<evidence type="ECO:0000256" key="9">
    <source>
        <dbReference type="ARBA" id="ARBA00023163"/>
    </source>
</evidence>
<evidence type="ECO:0000313" key="16">
    <source>
        <dbReference type="Proteomes" id="UP000005408"/>
    </source>
</evidence>
<organism evidence="15 16">
    <name type="scientific">Magallana gigas</name>
    <name type="common">Pacific oyster</name>
    <name type="synonym">Crassostrea gigas</name>
    <dbReference type="NCBI Taxonomy" id="29159"/>
    <lineage>
        <taxon>Eukaryota</taxon>
        <taxon>Metazoa</taxon>
        <taxon>Spiralia</taxon>
        <taxon>Lophotrochozoa</taxon>
        <taxon>Mollusca</taxon>
        <taxon>Bivalvia</taxon>
        <taxon>Autobranchia</taxon>
        <taxon>Pteriomorphia</taxon>
        <taxon>Ostreida</taxon>
        <taxon>Ostreoidea</taxon>
        <taxon>Ostreidae</taxon>
        <taxon>Magallana</taxon>
    </lineage>
</organism>
<evidence type="ECO:0000256" key="13">
    <source>
        <dbReference type="ARBA" id="ARBA00025560"/>
    </source>
</evidence>
<feature type="compositionally biased region" description="Basic and acidic residues" evidence="14">
    <location>
        <begin position="85"/>
        <end position="98"/>
    </location>
</feature>
<dbReference type="SUPFAM" id="SSF53067">
    <property type="entry name" value="Actin-like ATPase domain"/>
    <property type="match status" value="1"/>
</dbReference>
<evidence type="ECO:0000313" key="15">
    <source>
        <dbReference type="EnsemblMetazoa" id="G30691.3:cds"/>
    </source>
</evidence>
<evidence type="ECO:0000256" key="1">
    <source>
        <dbReference type="ARBA" id="ARBA00003520"/>
    </source>
</evidence>
<comment type="subcellular location">
    <subcellularLocation>
        <location evidence="2">Nucleus</location>
    </subcellularLocation>
</comment>
<name>A0A8W8M2M2_MAGGI</name>
<dbReference type="EnsemblMetazoa" id="G30691.3">
    <property type="protein sequence ID" value="G30691.3:cds"/>
    <property type="gene ID" value="G30691"/>
</dbReference>
<feature type="region of interest" description="Disordered" evidence="14">
    <location>
        <begin position="61"/>
        <end position="80"/>
    </location>
</feature>
<keyword evidence="10" id="KW-0233">DNA recombination</keyword>
<evidence type="ECO:0000256" key="6">
    <source>
        <dbReference type="ARBA" id="ARBA00022763"/>
    </source>
</evidence>
<dbReference type="Pfam" id="PF00022">
    <property type="entry name" value="Actin"/>
    <property type="match status" value="1"/>
</dbReference>
<evidence type="ECO:0000256" key="11">
    <source>
        <dbReference type="ARBA" id="ARBA00023204"/>
    </source>
</evidence>
<feature type="region of interest" description="Disordered" evidence="14">
    <location>
        <begin position="85"/>
        <end position="150"/>
    </location>
</feature>
<keyword evidence="6" id="KW-0227">DNA damage</keyword>
<dbReference type="InterPro" id="IPR004000">
    <property type="entry name" value="Actin"/>
</dbReference>
<evidence type="ECO:0000256" key="8">
    <source>
        <dbReference type="ARBA" id="ARBA00023015"/>
    </source>
</evidence>
<proteinExistence type="inferred from homology"/>
<dbReference type="GO" id="GO:0006281">
    <property type="term" value="P:DNA repair"/>
    <property type="evidence" value="ECO:0007669"/>
    <property type="project" value="UniProtKB-KW"/>
</dbReference>
<evidence type="ECO:0000256" key="4">
    <source>
        <dbReference type="ARBA" id="ARBA00021608"/>
    </source>
</evidence>
<keyword evidence="5" id="KW-0547">Nucleotide-binding</keyword>
<dbReference type="PANTHER" id="PTHR11937">
    <property type="entry name" value="ACTIN"/>
    <property type="match status" value="1"/>
</dbReference>
<comment type="function">
    <text evidence="13">Plays an important role in the functional organization of mitotic chromosomes. Exhibits low basal ATPase activity, and unable to polymerize.</text>
</comment>
<dbReference type="GO" id="GO:0005524">
    <property type="term" value="F:ATP binding"/>
    <property type="evidence" value="ECO:0007669"/>
    <property type="project" value="UniProtKB-KW"/>
</dbReference>
<dbReference type="GO" id="GO:0005634">
    <property type="term" value="C:nucleus"/>
    <property type="evidence" value="ECO:0007669"/>
    <property type="project" value="UniProtKB-SubCell"/>
</dbReference>
<protein>
    <recommendedName>
        <fullName evidence="4">Actin-related protein 8</fullName>
    </recommendedName>
</protein>
<keyword evidence="12" id="KW-0539">Nucleus</keyword>
<keyword evidence="8" id="KW-0805">Transcription regulation</keyword>
<keyword evidence="16" id="KW-1185">Reference proteome</keyword>
<reference evidence="15" key="1">
    <citation type="submission" date="2022-08" db="UniProtKB">
        <authorList>
            <consortium name="EnsemblMetazoa"/>
        </authorList>
    </citation>
    <scope>IDENTIFICATION</scope>
    <source>
        <strain evidence="15">05x7-T-G4-1.051#20</strain>
    </source>
</reference>
<comment type="similarity">
    <text evidence="3">Belongs to the actin family. ARP8 subfamily.</text>
</comment>
<dbReference type="FunFam" id="3.30.420.40:FF:000121">
    <property type="entry name" value="Actin-related protein 8"/>
    <property type="match status" value="1"/>
</dbReference>
<evidence type="ECO:0000256" key="3">
    <source>
        <dbReference type="ARBA" id="ARBA00007720"/>
    </source>
</evidence>
<feature type="compositionally biased region" description="Polar residues" evidence="14">
    <location>
        <begin position="102"/>
        <end position="112"/>
    </location>
</feature>
<dbReference type="AlphaFoldDB" id="A0A8W8M2M2"/>
<evidence type="ECO:0000256" key="2">
    <source>
        <dbReference type="ARBA" id="ARBA00004123"/>
    </source>
</evidence>